<evidence type="ECO:0000313" key="10">
    <source>
        <dbReference type="Proteomes" id="UP001521116"/>
    </source>
</evidence>
<dbReference type="EMBL" id="JAJVDC020000056">
    <property type="protein sequence ID" value="KAL1629199.1"/>
    <property type="molecule type" value="Genomic_DNA"/>
</dbReference>
<feature type="compositionally biased region" description="Pro residues" evidence="7">
    <location>
        <begin position="290"/>
        <end position="299"/>
    </location>
</feature>
<dbReference type="InterPro" id="IPR001048">
    <property type="entry name" value="Asp/Glu/Uridylate_kinase"/>
</dbReference>
<keyword evidence="5" id="KW-0418">Kinase</keyword>
<evidence type="ECO:0000256" key="5">
    <source>
        <dbReference type="ARBA" id="ARBA00022777"/>
    </source>
</evidence>
<dbReference type="Proteomes" id="UP001521116">
    <property type="component" value="Unassembled WGS sequence"/>
</dbReference>
<evidence type="ECO:0000256" key="7">
    <source>
        <dbReference type="SAM" id="MobiDB-lite"/>
    </source>
</evidence>
<protein>
    <submittedName>
        <fullName evidence="9">Glutamate 5-kinase</fullName>
    </submittedName>
</protein>
<organism evidence="9 10">
    <name type="scientific">Neofusicoccum ribis</name>
    <dbReference type="NCBI Taxonomy" id="45134"/>
    <lineage>
        <taxon>Eukaryota</taxon>
        <taxon>Fungi</taxon>
        <taxon>Dikarya</taxon>
        <taxon>Ascomycota</taxon>
        <taxon>Pezizomycotina</taxon>
        <taxon>Dothideomycetes</taxon>
        <taxon>Dothideomycetes incertae sedis</taxon>
        <taxon>Botryosphaeriales</taxon>
        <taxon>Botryosphaeriaceae</taxon>
        <taxon>Neofusicoccum</taxon>
    </lineage>
</organism>
<evidence type="ECO:0000256" key="3">
    <source>
        <dbReference type="ARBA" id="ARBA00022679"/>
    </source>
</evidence>
<sequence length="311" mass="33080">MSRTVVIKLGTSSIIDEFTHDIRSSLVEGVASTIAALRDAGCRVVLVSSGAVGFGLLRMGFASRPDNLSGKQALAAVGQGEMMLMWSNAFAQRGIVVAQILLTHEDISSPSRYNNAIRTLNELLSIGVVPIVNENDTLSTKEIQIGDNDTLGAITATMIHASYLFLLTDVDSLYESNPKYDVHASRIDMVTSISSLKNRIDSSNLGPGSANGTGGMATKLRAAEIASAAGIFTVLASSSRPSVVSEILEYYEDDPMSDLASTMSDSFPTNAVSRSNKKDTRPLHTIFFPDPSPSQPPSLAPLGFRIPPLSV</sequence>
<evidence type="ECO:0000256" key="1">
    <source>
        <dbReference type="ARBA" id="ARBA00022605"/>
    </source>
</evidence>
<dbReference type="PANTHER" id="PTHR43654">
    <property type="entry name" value="GLUTAMATE 5-KINASE"/>
    <property type="match status" value="1"/>
</dbReference>
<evidence type="ECO:0000256" key="4">
    <source>
        <dbReference type="ARBA" id="ARBA00022741"/>
    </source>
</evidence>
<keyword evidence="3" id="KW-0808">Transferase</keyword>
<gene>
    <name evidence="9" type="primary">PRO1_2</name>
    <name evidence="9" type="ORF">SLS56_005534</name>
</gene>
<dbReference type="PROSITE" id="PS00902">
    <property type="entry name" value="GLUTAMATE_5_KINASE"/>
    <property type="match status" value="1"/>
</dbReference>
<reference evidence="9 10" key="1">
    <citation type="submission" date="2024-02" db="EMBL/GenBank/DDBJ databases">
        <title>De novo assembly and annotation of 12 fungi associated with fruit tree decline syndrome in Ontario, Canada.</title>
        <authorList>
            <person name="Sulman M."/>
            <person name="Ellouze W."/>
            <person name="Ilyukhin E."/>
        </authorList>
    </citation>
    <scope>NUCLEOTIDE SEQUENCE [LARGE SCALE GENOMIC DNA]</scope>
    <source>
        <strain evidence="9 10">M1-105</strain>
    </source>
</reference>
<dbReference type="Gene3D" id="3.40.1160.10">
    <property type="entry name" value="Acetylglutamate kinase-like"/>
    <property type="match status" value="2"/>
</dbReference>
<evidence type="ECO:0000313" key="9">
    <source>
        <dbReference type="EMBL" id="KAL1629199.1"/>
    </source>
</evidence>
<dbReference type="InterPro" id="IPR036393">
    <property type="entry name" value="AceGlu_kinase-like_sf"/>
</dbReference>
<feature type="compositionally biased region" description="Polar residues" evidence="7">
    <location>
        <begin position="262"/>
        <end position="274"/>
    </location>
</feature>
<dbReference type="PRINTS" id="PR00474">
    <property type="entry name" value="GLU5KINASE"/>
</dbReference>
<dbReference type="PANTHER" id="PTHR43654:SF3">
    <property type="entry name" value="GLUTAMATE 5-KINASE"/>
    <property type="match status" value="1"/>
</dbReference>
<keyword evidence="2" id="KW-0641">Proline biosynthesis</keyword>
<evidence type="ECO:0000259" key="8">
    <source>
        <dbReference type="Pfam" id="PF00696"/>
    </source>
</evidence>
<proteinExistence type="inferred from homology"/>
<feature type="region of interest" description="Disordered" evidence="7">
    <location>
        <begin position="262"/>
        <end position="301"/>
    </location>
</feature>
<comment type="caution">
    <text evidence="9">The sequence shown here is derived from an EMBL/GenBank/DDBJ whole genome shotgun (WGS) entry which is preliminary data.</text>
</comment>
<dbReference type="HAMAP" id="MF_00456">
    <property type="entry name" value="ProB"/>
    <property type="match status" value="1"/>
</dbReference>
<name>A0ABR3STC7_9PEZI</name>
<evidence type="ECO:0000256" key="6">
    <source>
        <dbReference type="ARBA" id="ARBA00022840"/>
    </source>
</evidence>
<dbReference type="InterPro" id="IPR041739">
    <property type="entry name" value="G5K_ProB"/>
</dbReference>
<dbReference type="Pfam" id="PF00696">
    <property type="entry name" value="AA_kinase"/>
    <property type="match status" value="1"/>
</dbReference>
<dbReference type="NCBIfam" id="TIGR01027">
    <property type="entry name" value="proB"/>
    <property type="match status" value="1"/>
</dbReference>
<keyword evidence="1" id="KW-0028">Amino-acid biosynthesis</keyword>
<keyword evidence="10" id="KW-1185">Reference proteome</keyword>
<keyword evidence="4" id="KW-0547">Nucleotide-binding</keyword>
<dbReference type="CDD" id="cd04242">
    <property type="entry name" value="AAK_G5K_ProB"/>
    <property type="match status" value="1"/>
</dbReference>
<accession>A0ABR3STC7</accession>
<keyword evidence="6" id="KW-0067">ATP-binding</keyword>
<dbReference type="SUPFAM" id="SSF53633">
    <property type="entry name" value="Carbamate kinase-like"/>
    <property type="match status" value="1"/>
</dbReference>
<dbReference type="InterPro" id="IPR019797">
    <property type="entry name" value="Glutamate_5-kinase_CS"/>
</dbReference>
<evidence type="ECO:0000256" key="2">
    <source>
        <dbReference type="ARBA" id="ARBA00022650"/>
    </source>
</evidence>
<dbReference type="InterPro" id="IPR005715">
    <property type="entry name" value="Glu_5kinase/COase_Synthase"/>
</dbReference>
<dbReference type="InterPro" id="IPR001057">
    <property type="entry name" value="Glu/AcGlu_kinase"/>
</dbReference>
<feature type="domain" description="Aspartate/glutamate/uridylate kinase" evidence="8">
    <location>
        <begin position="4"/>
        <end position="230"/>
    </location>
</feature>